<dbReference type="PANTHER" id="PTHR33643">
    <property type="entry name" value="UREASE ACCESSORY PROTEIN D"/>
    <property type="match status" value="1"/>
</dbReference>
<sequence>MSKLPPTPPPLIPSKPPPLPGYGLIHARLLPPSHTTLPHLHFAYPLKLISIASTPSTTNSYQTVFQLTYGGGLVSNDQVNLRIVVETNAKLCLLTQGSTKIFKQKSDGHKTRQALDVRLCRGARLLLLPDPLQPFGESVFSQIQRFWLEEDGGMVVLDWVTEGRAARGERWDLESFESRNEVYCLDSGRLLLRDAILLKSVPSTDGDSNNTQKESLRSKMDGLVVFATLIIRGAAFERLATYAKNKFSKEPRIGGRNFDAGGDESGGEVGGVPVKTRRRRDVLWTVSEVRGFVLVKVSGWALEEVRGFLRELLIDGEDVVGEFGEDCLLCLR</sequence>
<dbReference type="PANTHER" id="PTHR33643:SF1">
    <property type="entry name" value="UREASE ACCESSORY PROTEIN D"/>
    <property type="match status" value="1"/>
</dbReference>
<evidence type="ECO:0000256" key="1">
    <source>
        <dbReference type="ARBA" id="ARBA00007177"/>
    </source>
</evidence>
<keyword evidence="4" id="KW-1185">Reference proteome</keyword>
<dbReference type="HAMAP" id="MF_01384">
    <property type="entry name" value="UreD"/>
    <property type="match status" value="1"/>
</dbReference>
<dbReference type="OrthoDB" id="5550464at2759"/>
<dbReference type="STRING" id="1336337.A0A3N4JNU0"/>
<keyword evidence="2" id="KW-0143">Chaperone</keyword>
<dbReference type="GO" id="GO:0016151">
    <property type="term" value="F:nickel cation binding"/>
    <property type="evidence" value="ECO:0007669"/>
    <property type="project" value="InterPro"/>
</dbReference>
<reference evidence="3 4" key="1">
    <citation type="journal article" date="2018" name="Nat. Ecol. Evol.">
        <title>Pezizomycetes genomes reveal the molecular basis of ectomycorrhizal truffle lifestyle.</title>
        <authorList>
            <person name="Murat C."/>
            <person name="Payen T."/>
            <person name="Noel B."/>
            <person name="Kuo A."/>
            <person name="Morin E."/>
            <person name="Chen J."/>
            <person name="Kohler A."/>
            <person name="Krizsan K."/>
            <person name="Balestrini R."/>
            <person name="Da Silva C."/>
            <person name="Montanini B."/>
            <person name="Hainaut M."/>
            <person name="Levati E."/>
            <person name="Barry K.W."/>
            <person name="Belfiori B."/>
            <person name="Cichocki N."/>
            <person name="Clum A."/>
            <person name="Dockter R.B."/>
            <person name="Fauchery L."/>
            <person name="Guy J."/>
            <person name="Iotti M."/>
            <person name="Le Tacon F."/>
            <person name="Lindquist E.A."/>
            <person name="Lipzen A."/>
            <person name="Malagnac F."/>
            <person name="Mello A."/>
            <person name="Molinier V."/>
            <person name="Miyauchi S."/>
            <person name="Poulain J."/>
            <person name="Riccioni C."/>
            <person name="Rubini A."/>
            <person name="Sitrit Y."/>
            <person name="Splivallo R."/>
            <person name="Traeger S."/>
            <person name="Wang M."/>
            <person name="Zifcakova L."/>
            <person name="Wipf D."/>
            <person name="Zambonelli A."/>
            <person name="Paolocci F."/>
            <person name="Nowrousian M."/>
            <person name="Ottonello S."/>
            <person name="Baldrian P."/>
            <person name="Spatafora J.W."/>
            <person name="Henrissat B."/>
            <person name="Nagy L.G."/>
            <person name="Aury J.M."/>
            <person name="Wincker P."/>
            <person name="Grigoriev I.V."/>
            <person name="Bonfante P."/>
            <person name="Martin F.M."/>
        </authorList>
    </citation>
    <scope>NUCLEOTIDE SEQUENCE [LARGE SCALE GENOMIC DNA]</scope>
    <source>
        <strain evidence="3 4">120613-1</strain>
    </source>
</reference>
<organism evidence="3 4">
    <name type="scientific">Choiromyces venosus 120613-1</name>
    <dbReference type="NCBI Taxonomy" id="1336337"/>
    <lineage>
        <taxon>Eukaryota</taxon>
        <taxon>Fungi</taxon>
        <taxon>Dikarya</taxon>
        <taxon>Ascomycota</taxon>
        <taxon>Pezizomycotina</taxon>
        <taxon>Pezizomycetes</taxon>
        <taxon>Pezizales</taxon>
        <taxon>Tuberaceae</taxon>
        <taxon>Choiromyces</taxon>
    </lineage>
</organism>
<gene>
    <name evidence="3" type="ORF">L873DRAFT_1682083</name>
</gene>
<dbReference type="Pfam" id="PF01774">
    <property type="entry name" value="UreD"/>
    <property type="match status" value="1"/>
</dbReference>
<dbReference type="Proteomes" id="UP000276215">
    <property type="component" value="Unassembled WGS sequence"/>
</dbReference>
<evidence type="ECO:0000313" key="3">
    <source>
        <dbReference type="EMBL" id="RPA99902.1"/>
    </source>
</evidence>
<dbReference type="EMBL" id="ML120384">
    <property type="protein sequence ID" value="RPA99902.1"/>
    <property type="molecule type" value="Genomic_DNA"/>
</dbReference>
<comment type="similarity">
    <text evidence="1">Belongs to the UreD family.</text>
</comment>
<evidence type="ECO:0000313" key="4">
    <source>
        <dbReference type="Proteomes" id="UP000276215"/>
    </source>
</evidence>
<accession>A0A3N4JNU0</accession>
<evidence type="ECO:0000256" key="2">
    <source>
        <dbReference type="ARBA" id="ARBA00023186"/>
    </source>
</evidence>
<name>A0A3N4JNU0_9PEZI</name>
<dbReference type="AlphaFoldDB" id="A0A3N4JNU0"/>
<proteinExistence type="inferred from homology"/>
<dbReference type="InterPro" id="IPR002669">
    <property type="entry name" value="UreD"/>
</dbReference>
<protein>
    <submittedName>
        <fullName evidence="3">UreD-domain-containing protein</fullName>
    </submittedName>
</protein>